<organism evidence="1 2">
    <name type="scientific">Cocos nucifera</name>
    <name type="common">Coconut palm</name>
    <dbReference type="NCBI Taxonomy" id="13894"/>
    <lineage>
        <taxon>Eukaryota</taxon>
        <taxon>Viridiplantae</taxon>
        <taxon>Streptophyta</taxon>
        <taxon>Embryophyta</taxon>
        <taxon>Tracheophyta</taxon>
        <taxon>Spermatophyta</taxon>
        <taxon>Magnoliopsida</taxon>
        <taxon>Liliopsida</taxon>
        <taxon>Arecaceae</taxon>
        <taxon>Arecoideae</taxon>
        <taxon>Cocoseae</taxon>
        <taxon>Attaleinae</taxon>
        <taxon>Cocos</taxon>
    </lineage>
</organism>
<name>A0A8K0N793_COCNU</name>
<evidence type="ECO:0000313" key="2">
    <source>
        <dbReference type="Proteomes" id="UP000797356"/>
    </source>
</evidence>
<dbReference type="InterPro" id="IPR005606">
    <property type="entry name" value="Sec20"/>
</dbReference>
<proteinExistence type="predicted"/>
<gene>
    <name evidence="1" type="ORF">COCNU_08G011430</name>
</gene>
<dbReference type="PANTHER" id="PTHR12825">
    <property type="entry name" value="BNIP1-RELATED"/>
    <property type="match status" value="1"/>
</dbReference>
<keyword evidence="2" id="KW-1185">Reference proteome</keyword>
<dbReference type="GO" id="GO:0005783">
    <property type="term" value="C:endoplasmic reticulum"/>
    <property type="evidence" value="ECO:0007669"/>
    <property type="project" value="TreeGrafter"/>
</dbReference>
<dbReference type="GO" id="GO:0031201">
    <property type="term" value="C:SNARE complex"/>
    <property type="evidence" value="ECO:0007669"/>
    <property type="project" value="TreeGrafter"/>
</dbReference>
<dbReference type="GO" id="GO:0006890">
    <property type="term" value="P:retrograde vesicle-mediated transport, Golgi to endoplasmic reticulum"/>
    <property type="evidence" value="ECO:0007669"/>
    <property type="project" value="InterPro"/>
</dbReference>
<comment type="caution">
    <text evidence="1">The sequence shown here is derived from an EMBL/GenBank/DDBJ whole genome shotgun (WGS) entry which is preliminary data.</text>
</comment>
<dbReference type="EMBL" id="CM017879">
    <property type="protein sequence ID" value="KAG1359697.1"/>
    <property type="molecule type" value="Genomic_DNA"/>
</dbReference>
<dbReference type="Proteomes" id="UP000797356">
    <property type="component" value="Chromosome 8"/>
</dbReference>
<reference evidence="1" key="2">
    <citation type="submission" date="2019-07" db="EMBL/GenBank/DDBJ databases">
        <authorList>
            <person name="Yang Y."/>
            <person name="Bocs S."/>
            <person name="Baudouin L."/>
        </authorList>
    </citation>
    <scope>NUCLEOTIDE SEQUENCE</scope>
    <source>
        <tissue evidence="1">Spear leaf of Hainan Tall coconut</tissue>
    </source>
</reference>
<dbReference type="OrthoDB" id="46868at2759"/>
<evidence type="ECO:0000313" key="1">
    <source>
        <dbReference type="EMBL" id="KAG1359697.1"/>
    </source>
</evidence>
<dbReference type="GO" id="GO:0005484">
    <property type="term" value="F:SNAP receptor activity"/>
    <property type="evidence" value="ECO:0007669"/>
    <property type="project" value="InterPro"/>
</dbReference>
<sequence>MDEVVQAVENVEKEWDQTVLQIQEHVKAIEGCGKSGKGTEEANSLPRLNGAAQDGLASLRSMQFRLDLLSQQLPTIEKSQSAYSTLELWKKQYQK</sequence>
<dbReference type="AlphaFoldDB" id="A0A8K0N793"/>
<reference evidence="1" key="1">
    <citation type="journal article" date="2017" name="Gigascience">
        <title>The genome draft of coconut (Cocos nucifera).</title>
        <authorList>
            <person name="Xiao Y."/>
            <person name="Xu P."/>
            <person name="Fan H."/>
            <person name="Baudouin L."/>
            <person name="Xia W."/>
            <person name="Bocs S."/>
            <person name="Xu J."/>
            <person name="Li Q."/>
            <person name="Guo A."/>
            <person name="Zhou L."/>
            <person name="Li J."/>
            <person name="Wu Y."/>
            <person name="Ma Z."/>
            <person name="Armero A."/>
            <person name="Issali A.E."/>
            <person name="Liu N."/>
            <person name="Peng M."/>
            <person name="Yang Y."/>
        </authorList>
    </citation>
    <scope>NUCLEOTIDE SEQUENCE</scope>
    <source>
        <tissue evidence="1">Spear leaf of Hainan Tall coconut</tissue>
    </source>
</reference>
<accession>A0A8K0N793</accession>
<protein>
    <submittedName>
        <fullName evidence="1">Putative vesicle transport protein SEC20</fullName>
    </submittedName>
</protein>
<dbReference type="PANTHER" id="PTHR12825:SF0">
    <property type="entry name" value="VESICLE TRANSPORT PROTEIN SEC20"/>
    <property type="match status" value="1"/>
</dbReference>